<gene>
    <name evidence="11 13" type="primary">tmk</name>
</gene>
<evidence type="ECO:0000256" key="4">
    <source>
        <dbReference type="ARBA" id="ARBA00022679"/>
    </source>
</evidence>
<evidence type="ECO:0000256" key="9">
    <source>
        <dbReference type="ARBA" id="ARBA00029962"/>
    </source>
</evidence>
<accession>A0A075FS06</accession>
<feature type="domain" description="Thymidylate kinase-like" evidence="12">
    <location>
        <begin position="6"/>
        <end position="175"/>
    </location>
</feature>
<evidence type="ECO:0000256" key="3">
    <source>
        <dbReference type="ARBA" id="ARBA00013355"/>
    </source>
</evidence>
<dbReference type="GO" id="GO:0006227">
    <property type="term" value="P:dUDP biosynthetic process"/>
    <property type="evidence" value="ECO:0007669"/>
    <property type="project" value="TreeGrafter"/>
</dbReference>
<keyword evidence="7 11" id="KW-0418">Kinase</keyword>
<dbReference type="CDD" id="cd01672">
    <property type="entry name" value="TMPK"/>
    <property type="match status" value="1"/>
</dbReference>
<dbReference type="PANTHER" id="PTHR10344:SF4">
    <property type="entry name" value="UMP-CMP KINASE 2, MITOCHONDRIAL"/>
    <property type="match status" value="1"/>
</dbReference>
<comment type="similarity">
    <text evidence="1 11">Belongs to the thymidylate kinase family.</text>
</comment>
<dbReference type="EMBL" id="KF900413">
    <property type="protein sequence ID" value="AIE94094.1"/>
    <property type="molecule type" value="Genomic_DNA"/>
</dbReference>
<dbReference type="InterPro" id="IPR027417">
    <property type="entry name" value="P-loop_NTPase"/>
</dbReference>
<dbReference type="InterPro" id="IPR018094">
    <property type="entry name" value="Thymidylate_kinase"/>
</dbReference>
<dbReference type="GO" id="GO:0005524">
    <property type="term" value="F:ATP binding"/>
    <property type="evidence" value="ECO:0007669"/>
    <property type="project" value="UniProtKB-UniRule"/>
</dbReference>
<evidence type="ECO:0000259" key="12">
    <source>
        <dbReference type="Pfam" id="PF02223"/>
    </source>
</evidence>
<comment type="catalytic activity">
    <reaction evidence="10 11">
        <text>dTMP + ATP = dTDP + ADP</text>
        <dbReference type="Rhea" id="RHEA:13517"/>
        <dbReference type="ChEBI" id="CHEBI:30616"/>
        <dbReference type="ChEBI" id="CHEBI:58369"/>
        <dbReference type="ChEBI" id="CHEBI:63528"/>
        <dbReference type="ChEBI" id="CHEBI:456216"/>
        <dbReference type="EC" id="2.7.4.9"/>
    </reaction>
</comment>
<dbReference type="GO" id="GO:0004798">
    <property type="term" value="F:dTMP kinase activity"/>
    <property type="evidence" value="ECO:0007669"/>
    <property type="project" value="UniProtKB-UniRule"/>
</dbReference>
<dbReference type="HAMAP" id="MF_00165">
    <property type="entry name" value="Thymidylate_kinase"/>
    <property type="match status" value="1"/>
</dbReference>
<dbReference type="GO" id="GO:0005829">
    <property type="term" value="C:cytosol"/>
    <property type="evidence" value="ECO:0007669"/>
    <property type="project" value="TreeGrafter"/>
</dbReference>
<evidence type="ECO:0000256" key="2">
    <source>
        <dbReference type="ARBA" id="ARBA00012980"/>
    </source>
</evidence>
<dbReference type="NCBIfam" id="TIGR00041">
    <property type="entry name" value="DTMP_kinase"/>
    <property type="match status" value="1"/>
</dbReference>
<keyword evidence="5 11" id="KW-0545">Nucleotide biosynthesis</keyword>
<evidence type="ECO:0000256" key="5">
    <source>
        <dbReference type="ARBA" id="ARBA00022727"/>
    </source>
</evidence>
<comment type="caution">
    <text evidence="11">Lacks conserved residue(s) required for the propagation of feature annotation.</text>
</comment>
<proteinExistence type="inferred from homology"/>
<dbReference type="Gene3D" id="3.40.50.300">
    <property type="entry name" value="P-loop containing nucleotide triphosphate hydrolases"/>
    <property type="match status" value="1"/>
</dbReference>
<keyword evidence="6 11" id="KW-0547">Nucleotide-binding</keyword>
<keyword evidence="8 11" id="KW-0067">ATP-binding</keyword>
<reference evidence="13" key="1">
    <citation type="journal article" date="2014" name="Genome Biol. Evol.">
        <title>Pangenome evidence for extensive interdomain horizontal transfer affecting lineage core and shell genes in uncultured planktonic thaumarchaeota and euryarchaeota.</title>
        <authorList>
            <person name="Deschamps P."/>
            <person name="Zivanovic Y."/>
            <person name="Moreira D."/>
            <person name="Rodriguez-Valera F."/>
            <person name="Lopez-Garcia P."/>
        </authorList>
    </citation>
    <scope>NUCLEOTIDE SEQUENCE</scope>
</reference>
<dbReference type="AlphaFoldDB" id="A0A075FS06"/>
<dbReference type="EC" id="2.7.4.9" evidence="2 11"/>
<name>A0A075FS06_9EURY</name>
<evidence type="ECO:0000256" key="6">
    <source>
        <dbReference type="ARBA" id="ARBA00022741"/>
    </source>
</evidence>
<evidence type="ECO:0000256" key="1">
    <source>
        <dbReference type="ARBA" id="ARBA00009776"/>
    </source>
</evidence>
<evidence type="ECO:0000313" key="13">
    <source>
        <dbReference type="EMBL" id="AIE94094.1"/>
    </source>
</evidence>
<evidence type="ECO:0000256" key="11">
    <source>
        <dbReference type="HAMAP-Rule" id="MF_00165"/>
    </source>
</evidence>
<dbReference type="Pfam" id="PF02223">
    <property type="entry name" value="Thymidylate_kin"/>
    <property type="match status" value="1"/>
</dbReference>
<protein>
    <recommendedName>
        <fullName evidence="3 11">Probable thymidylate kinase</fullName>
        <ecNumber evidence="2 11">2.7.4.9</ecNumber>
    </recommendedName>
    <alternativeName>
        <fullName evidence="9 11">dTMP kinase</fullName>
    </alternativeName>
</protein>
<dbReference type="SUPFAM" id="SSF52540">
    <property type="entry name" value="P-loop containing nucleoside triphosphate hydrolases"/>
    <property type="match status" value="1"/>
</dbReference>
<evidence type="ECO:0000256" key="7">
    <source>
        <dbReference type="ARBA" id="ARBA00022777"/>
    </source>
</evidence>
<keyword evidence="4 11" id="KW-0808">Transferase</keyword>
<evidence type="ECO:0000256" key="10">
    <source>
        <dbReference type="ARBA" id="ARBA00048743"/>
    </source>
</evidence>
<evidence type="ECO:0000256" key="8">
    <source>
        <dbReference type="ARBA" id="ARBA00022840"/>
    </source>
</evidence>
<organism evidence="13">
    <name type="scientific">uncultured marine group II/III euryarchaeote AD1000_43_D04</name>
    <dbReference type="NCBI Taxonomy" id="1457771"/>
    <lineage>
        <taxon>Archaea</taxon>
        <taxon>Methanobacteriati</taxon>
        <taxon>Methanobacteriota</taxon>
        <taxon>environmental samples</taxon>
    </lineage>
</organism>
<dbReference type="GO" id="GO:0006235">
    <property type="term" value="P:dTTP biosynthetic process"/>
    <property type="evidence" value="ECO:0007669"/>
    <property type="project" value="UniProtKB-UniRule"/>
</dbReference>
<dbReference type="InterPro" id="IPR039430">
    <property type="entry name" value="Thymidylate_kin-like_dom"/>
</dbReference>
<sequence>MYLITVEGGDGSGKGLATKVISEVLEREFSFTSVEITGEPRREHPLGRLAIESVRKHTMTPEQEAGLFAADRVDHSHGWILPRLEEGRAVVSERNIHSSLVYQGIVGGLGIDRVAHMNSAALVPDLCVWVDCDPEVALRRIKGGTLRALTEKEEYFETSELQLRIREGYTSLLSGEEEMPTPFDMGAVIGPILNEGTEGDFRRELTRRIRKFVHSRPEPLNVRIEVVERHFLRRLMRAAKGQTTLSGIGMTPANEGSGRLDGSAPWRILRDAQSEHEVALTGVGDETRVDVPISILSHSMSSICGTLSLLPSADVSELRQALGPVRAVSERHTQRIVKFLHEHTDWVHKHKALVGGDAPRSQLKQGFRALGTTLLAIWPLRDAIRRWASDNPDTHLRFAMGQIVGSGEHPSAVRDTLERIALLGSGNADSPLPSGASGLVSWWQGK</sequence>
<dbReference type="GO" id="GO:0006233">
    <property type="term" value="P:dTDP biosynthetic process"/>
    <property type="evidence" value="ECO:0007669"/>
    <property type="project" value="InterPro"/>
</dbReference>
<dbReference type="PANTHER" id="PTHR10344">
    <property type="entry name" value="THYMIDYLATE KINASE"/>
    <property type="match status" value="1"/>
</dbReference>